<dbReference type="Gene3D" id="3.40.20.10">
    <property type="entry name" value="Severin"/>
    <property type="match status" value="6"/>
</dbReference>
<evidence type="ECO:0000256" key="2">
    <source>
        <dbReference type="ARBA" id="ARBA00008418"/>
    </source>
</evidence>
<evidence type="ECO:0000313" key="10">
    <source>
        <dbReference type="Ensembl" id="ENSSANP00000051576.1"/>
    </source>
</evidence>
<dbReference type="FunFam" id="3.40.20.10:FF:000002">
    <property type="entry name" value="Gelsolin"/>
    <property type="match status" value="1"/>
</dbReference>
<dbReference type="FunFam" id="3.40.20.10:FF:000027">
    <property type="entry name" value="Villin 1"/>
    <property type="match status" value="1"/>
</dbReference>
<dbReference type="SMART" id="SM00262">
    <property type="entry name" value="GEL"/>
    <property type="match status" value="6"/>
</dbReference>
<dbReference type="SUPFAM" id="SSF82754">
    <property type="entry name" value="C-terminal, gelsolin-like domain of Sec23/24"/>
    <property type="match status" value="2"/>
</dbReference>
<evidence type="ECO:0000256" key="4">
    <source>
        <dbReference type="ARBA" id="ARBA00022490"/>
    </source>
</evidence>
<keyword evidence="5" id="KW-0677">Repeat</keyword>
<dbReference type="CDD" id="cd11293">
    <property type="entry name" value="gelsolin_S4_like"/>
    <property type="match status" value="1"/>
</dbReference>
<dbReference type="GO" id="GO:0005737">
    <property type="term" value="C:cytoplasm"/>
    <property type="evidence" value="ECO:0007669"/>
    <property type="project" value="TreeGrafter"/>
</dbReference>
<dbReference type="CDD" id="cd11289">
    <property type="entry name" value="gelsolin_S2_like"/>
    <property type="match status" value="1"/>
</dbReference>
<evidence type="ECO:0000313" key="11">
    <source>
        <dbReference type="Proteomes" id="UP000472260"/>
    </source>
</evidence>
<reference evidence="10" key="2">
    <citation type="submission" date="2025-09" db="UniProtKB">
        <authorList>
            <consortium name="Ensembl"/>
        </authorList>
    </citation>
    <scope>IDENTIFICATION</scope>
</reference>
<dbReference type="InterPro" id="IPR007122">
    <property type="entry name" value="Villin/Gelsolin"/>
</dbReference>
<evidence type="ECO:0000256" key="3">
    <source>
        <dbReference type="ARBA" id="ARBA00022467"/>
    </source>
</evidence>
<dbReference type="Ensembl" id="ENSSANT00000054818.1">
    <property type="protein sequence ID" value="ENSSANP00000051576.1"/>
    <property type="gene ID" value="ENSSANG00000024696.1"/>
</dbReference>
<evidence type="ECO:0000256" key="6">
    <source>
        <dbReference type="ARBA" id="ARBA00022837"/>
    </source>
</evidence>
<feature type="domain" description="Gelsolin-like" evidence="9">
    <location>
        <begin position="494"/>
        <end position="561"/>
    </location>
</feature>
<feature type="domain" description="Gelsolin-like" evidence="9">
    <location>
        <begin position="28"/>
        <end position="108"/>
    </location>
</feature>
<feature type="domain" description="Gelsolin-like" evidence="9">
    <location>
        <begin position="253"/>
        <end position="311"/>
    </location>
</feature>
<keyword evidence="4" id="KW-0963">Cytoplasm</keyword>
<evidence type="ECO:0000256" key="5">
    <source>
        <dbReference type="ARBA" id="ARBA00022737"/>
    </source>
</evidence>
<keyword evidence="11" id="KW-1185">Reference proteome</keyword>
<feature type="domain" description="Gelsolin-like" evidence="9">
    <location>
        <begin position="377"/>
        <end position="455"/>
    </location>
</feature>
<feature type="domain" description="Gelsolin-like" evidence="9">
    <location>
        <begin position="598"/>
        <end position="673"/>
    </location>
</feature>
<organism evidence="10 11">
    <name type="scientific">Sinocyclocheilus anshuiensis</name>
    <dbReference type="NCBI Taxonomy" id="1608454"/>
    <lineage>
        <taxon>Eukaryota</taxon>
        <taxon>Metazoa</taxon>
        <taxon>Chordata</taxon>
        <taxon>Craniata</taxon>
        <taxon>Vertebrata</taxon>
        <taxon>Euteleostomi</taxon>
        <taxon>Actinopterygii</taxon>
        <taxon>Neopterygii</taxon>
        <taxon>Teleostei</taxon>
        <taxon>Ostariophysi</taxon>
        <taxon>Cypriniformes</taxon>
        <taxon>Cyprinidae</taxon>
        <taxon>Cyprininae</taxon>
        <taxon>Sinocyclocheilus</taxon>
    </lineage>
</organism>
<dbReference type="InterPro" id="IPR029006">
    <property type="entry name" value="ADF-H/Gelsolin-like_dom_sf"/>
</dbReference>
<accession>A0A671P0V9</accession>
<gene>
    <name evidence="10" type="primary">LOC107676071</name>
</gene>
<dbReference type="CDD" id="cd11291">
    <property type="entry name" value="gelsolin_S6_like"/>
    <property type="match status" value="1"/>
</dbReference>
<comment type="similarity">
    <text evidence="2">Belongs to the villin/gelsolin family.</text>
</comment>
<evidence type="ECO:0000259" key="9">
    <source>
        <dbReference type="Pfam" id="PF00626"/>
    </source>
</evidence>
<keyword evidence="6" id="KW-0106">Calcium</keyword>
<reference evidence="10" key="1">
    <citation type="submission" date="2025-08" db="UniProtKB">
        <authorList>
            <consortium name="Ensembl"/>
        </authorList>
    </citation>
    <scope>IDENTIFICATION</scope>
</reference>
<dbReference type="AlphaFoldDB" id="A0A671P0V9"/>
<dbReference type="SUPFAM" id="SSF55753">
    <property type="entry name" value="Actin depolymerizing proteins"/>
    <property type="match status" value="4"/>
</dbReference>
<dbReference type="GO" id="GO:0005546">
    <property type="term" value="F:phosphatidylinositol-4,5-bisphosphate binding"/>
    <property type="evidence" value="ECO:0007669"/>
    <property type="project" value="TreeGrafter"/>
</dbReference>
<comment type="subcellular location">
    <subcellularLocation>
        <location evidence="1">Cytoplasm</location>
        <location evidence="1">Cytoskeleton</location>
    </subcellularLocation>
</comment>
<evidence type="ECO:0000256" key="1">
    <source>
        <dbReference type="ARBA" id="ARBA00004245"/>
    </source>
</evidence>
<feature type="domain" description="Gelsolin-like" evidence="9">
    <location>
        <begin position="149"/>
        <end position="214"/>
    </location>
</feature>
<dbReference type="GO" id="GO:0030027">
    <property type="term" value="C:lamellipodium"/>
    <property type="evidence" value="ECO:0007669"/>
    <property type="project" value="TreeGrafter"/>
</dbReference>
<dbReference type="PRINTS" id="PR00597">
    <property type="entry name" value="GELSOLIN"/>
</dbReference>
<dbReference type="CDD" id="cd11288">
    <property type="entry name" value="gelsolin_S5_like"/>
    <property type="match status" value="1"/>
</dbReference>
<protein>
    <submittedName>
        <fullName evidence="10">Villin-1-like</fullName>
    </submittedName>
</protein>
<dbReference type="GO" id="GO:0008154">
    <property type="term" value="P:actin polymerization or depolymerization"/>
    <property type="evidence" value="ECO:0007669"/>
    <property type="project" value="TreeGrafter"/>
</dbReference>
<sequence length="688" mass="77742">MPQDVKTDVPKVLDKTTPGLQMWRVENMELVPCPPKTYGQFFEGDSYVILYTHKTSNNYTYDLHYWLGKAASQDEQGAAAIYTTQMDEHLGGVAVQHRETQGHESATFQGYFKQGIIYKKGGVASGMKQVETNTYNIRRLLHVKGNKHVVAGEVEMSWNSFNQGDVFLLDLGSLIIQWNGPKSNRMERLRGMNLAKDIRDRERGGRAQVTVVEGDDEKSSEEAMKLMIQALGEKKHIRDAIPDNIVDEKLKTDCYLLDQGGIKIFIWKGKKASKTERAESLKKAEAYIKAKGYPASTYVETVSEGAESSVFKQLFQKWTDKGQTAGLGSTHSPGKIAKVEQVKFDATSMHARPDLAAQQKMVDDGSGEAEVWRIEDNELVPVERKWLGHFYGGDCYLILYKYEVNRKLYYILYMWQVSVSSLTASAYQAVILDQKYNGEPVQVRVPMGKEPMHLMAIFKGKMVIYEEGSSREGSSHSQPSVRLFHVHGTNEFNTRATEVPPRSSSLNSNDVFVLSTDKSCYLWYGKGCSGDEREMAKTLADIISKREKHVIAEGQEPADFWVNLGGKSQYASSKRYSKTGTFITPRLFECSNQTGRFIATEITNFNQDDLDEDDVMLLDIWDQVHLWIGKGANDKEKHEAVVTAQEYLKSHPAGRDLDTPILVVKQGFEPPTFTGWFHAWDPQKWSVS</sequence>
<keyword evidence="7" id="KW-0009">Actin-binding</keyword>
<evidence type="ECO:0000256" key="8">
    <source>
        <dbReference type="ARBA" id="ARBA00023212"/>
    </source>
</evidence>
<dbReference type="Proteomes" id="UP000472260">
    <property type="component" value="Unassembled WGS sequence"/>
</dbReference>
<proteinExistence type="inferred from homology"/>
<dbReference type="Pfam" id="PF00626">
    <property type="entry name" value="Gelsolin"/>
    <property type="match status" value="6"/>
</dbReference>
<keyword evidence="3" id="KW-0117">Actin capping</keyword>
<name>A0A671P0V9_9TELE</name>
<dbReference type="PANTHER" id="PTHR11977:SF35">
    <property type="entry name" value="VILLIN-1"/>
    <property type="match status" value="1"/>
</dbReference>
<dbReference type="PANTHER" id="PTHR11977">
    <property type="entry name" value="VILLIN"/>
    <property type="match status" value="1"/>
</dbReference>
<dbReference type="GO" id="GO:0051015">
    <property type="term" value="F:actin filament binding"/>
    <property type="evidence" value="ECO:0007669"/>
    <property type="project" value="InterPro"/>
</dbReference>
<dbReference type="GO" id="GO:2000392">
    <property type="term" value="P:regulation of lamellipodium morphogenesis"/>
    <property type="evidence" value="ECO:0007669"/>
    <property type="project" value="TreeGrafter"/>
</dbReference>
<dbReference type="InterPro" id="IPR007123">
    <property type="entry name" value="Gelsolin-like_dom"/>
</dbReference>
<dbReference type="GO" id="GO:0051016">
    <property type="term" value="P:barbed-end actin filament capping"/>
    <property type="evidence" value="ECO:0007669"/>
    <property type="project" value="TreeGrafter"/>
</dbReference>
<dbReference type="GO" id="GO:0051014">
    <property type="term" value="P:actin filament severing"/>
    <property type="evidence" value="ECO:0007669"/>
    <property type="project" value="TreeGrafter"/>
</dbReference>
<evidence type="ECO:0000256" key="7">
    <source>
        <dbReference type="ARBA" id="ARBA00023203"/>
    </source>
</evidence>
<dbReference type="FunFam" id="3.40.20.10:FF:000001">
    <property type="entry name" value="Gelsolin"/>
    <property type="match status" value="1"/>
</dbReference>
<dbReference type="CDD" id="cd11290">
    <property type="entry name" value="gelsolin_S1_like"/>
    <property type="match status" value="1"/>
</dbReference>
<dbReference type="InterPro" id="IPR036180">
    <property type="entry name" value="Gelsolin-like_dom_sf"/>
</dbReference>
<dbReference type="FunFam" id="3.40.20.10:FF:000005">
    <property type="entry name" value="Gelsolin"/>
    <property type="match status" value="1"/>
</dbReference>
<keyword evidence="8" id="KW-0206">Cytoskeleton</keyword>
<dbReference type="GO" id="GO:0015629">
    <property type="term" value="C:actin cytoskeleton"/>
    <property type="evidence" value="ECO:0007669"/>
    <property type="project" value="TreeGrafter"/>
</dbReference>